<feature type="transmembrane region" description="Helical" evidence="6">
    <location>
        <begin position="220"/>
        <end position="240"/>
    </location>
</feature>
<dbReference type="Pfam" id="PF00892">
    <property type="entry name" value="EamA"/>
    <property type="match status" value="2"/>
</dbReference>
<feature type="transmembrane region" description="Helical" evidence="6">
    <location>
        <begin position="252"/>
        <end position="274"/>
    </location>
</feature>
<dbReference type="Proteomes" id="UP000515151">
    <property type="component" value="Chromosome 2"/>
</dbReference>
<feature type="transmembrane region" description="Helical" evidence="6">
    <location>
        <begin position="48"/>
        <end position="65"/>
    </location>
</feature>
<dbReference type="PANTHER" id="PTHR31218">
    <property type="entry name" value="WAT1-RELATED PROTEIN"/>
    <property type="match status" value="1"/>
</dbReference>
<keyword evidence="5 6" id="KW-0472">Membrane</keyword>
<reference evidence="9" key="1">
    <citation type="journal article" date="2020" name="Plant Biotechnol. J.">
        <title>The pomegranate (Punica granatum L.) draft genome dissects genetic divergence between soft- and hard-seeded cultivars.</title>
        <authorList>
            <person name="Luo X."/>
            <person name="Li H."/>
            <person name="Wu Z."/>
            <person name="Yao W."/>
            <person name="Zhao P."/>
            <person name="Cao D."/>
            <person name="Yu H."/>
            <person name="Li K."/>
            <person name="Poudel K."/>
            <person name="Zhao D."/>
            <person name="Zhang F."/>
            <person name="Xia X."/>
            <person name="Chen L."/>
            <person name="Wang Q."/>
            <person name="Jing D."/>
            <person name="Cao S."/>
        </authorList>
    </citation>
    <scope>NUCLEOTIDE SEQUENCE [LARGE SCALE GENOMIC DNA]</scope>
    <source>
        <strain evidence="9">cv. Tunisia</strain>
    </source>
</reference>
<evidence type="ECO:0000256" key="3">
    <source>
        <dbReference type="ARBA" id="ARBA00022692"/>
    </source>
</evidence>
<dbReference type="RefSeq" id="XP_031379024.1">
    <property type="nucleotide sequence ID" value="XM_031523164.1"/>
</dbReference>
<dbReference type="InterPro" id="IPR000620">
    <property type="entry name" value="EamA_dom"/>
</dbReference>
<accession>A0A6P8C9A7</accession>
<evidence type="ECO:0000256" key="1">
    <source>
        <dbReference type="ARBA" id="ARBA00004141"/>
    </source>
</evidence>
<organism evidence="9 10">
    <name type="scientific">Punica granatum</name>
    <name type="common">Pomegranate</name>
    <dbReference type="NCBI Taxonomy" id="22663"/>
    <lineage>
        <taxon>Eukaryota</taxon>
        <taxon>Viridiplantae</taxon>
        <taxon>Streptophyta</taxon>
        <taxon>Embryophyta</taxon>
        <taxon>Tracheophyta</taxon>
        <taxon>Spermatophyta</taxon>
        <taxon>Magnoliopsida</taxon>
        <taxon>eudicotyledons</taxon>
        <taxon>Gunneridae</taxon>
        <taxon>Pentapetalae</taxon>
        <taxon>rosids</taxon>
        <taxon>malvids</taxon>
        <taxon>Myrtales</taxon>
        <taxon>Lythraceae</taxon>
        <taxon>Punica</taxon>
    </lineage>
</organism>
<feature type="transmembrane region" description="Helical" evidence="6">
    <location>
        <begin position="312"/>
        <end position="330"/>
    </location>
</feature>
<feature type="domain" description="EamA" evidence="8">
    <location>
        <begin position="18"/>
        <end position="156"/>
    </location>
</feature>
<feature type="transmembrane region" description="Helical" evidence="6">
    <location>
        <begin position="16"/>
        <end position="36"/>
    </location>
</feature>
<evidence type="ECO:0000256" key="4">
    <source>
        <dbReference type="ARBA" id="ARBA00022989"/>
    </source>
</evidence>
<dbReference type="GO" id="GO:0016020">
    <property type="term" value="C:membrane"/>
    <property type="evidence" value="ECO:0007669"/>
    <property type="project" value="UniProtKB-SubCell"/>
</dbReference>
<feature type="transmembrane region" description="Helical" evidence="6">
    <location>
        <begin position="77"/>
        <end position="96"/>
    </location>
</feature>
<comment type="subcellular location">
    <subcellularLocation>
        <location evidence="1 6">Membrane</location>
        <topology evidence="1 6">Multi-pass membrane protein</topology>
    </subcellularLocation>
</comment>
<reference evidence="10" key="2">
    <citation type="submission" date="2025-08" db="UniProtKB">
        <authorList>
            <consortium name="RefSeq"/>
        </authorList>
    </citation>
    <scope>IDENTIFICATION</scope>
    <source>
        <tissue evidence="10">Leaf</tissue>
    </source>
</reference>
<feature type="compositionally biased region" description="Polar residues" evidence="7">
    <location>
        <begin position="339"/>
        <end position="349"/>
    </location>
</feature>
<evidence type="ECO:0000256" key="6">
    <source>
        <dbReference type="RuleBase" id="RU363077"/>
    </source>
</evidence>
<feature type="domain" description="EamA" evidence="8">
    <location>
        <begin position="190"/>
        <end position="330"/>
    </location>
</feature>
<keyword evidence="9" id="KW-1185">Reference proteome</keyword>
<feature type="transmembrane region" description="Helical" evidence="6">
    <location>
        <begin position="102"/>
        <end position="126"/>
    </location>
</feature>
<sequence length="386" mass="42148">MNTKKLAEMLTRVKPFLGVIFMQFGYAGMSIIAKFALDKGMNQHVFVVYRHIVATLVIAPFALAFERKKRPKMTLSIFIKIMILGLLEPVIDQNLFYTGLKYTTATFTSAMCNVLPAFAFIMAWICRLEKVRLKRVHSQAKILGTIVTVGGAMLMTLVKGKVIDLPWAHHSDTSALASSSTTGPKQDPIKGALMIMSGCFCWAAFVILQAITLKSYPVELTLTALICLMGSLEGSIFAIALEGGIYRASWAIHFDAILLASLYSGVICSGAGYYIQGVVMRSKGPVFVTAFNPLSMIITAILGSLLLHETMYLGRIMGAMVIVVGLYLVLWGKRKDQPTTDSGKAVSSTELDDHRGPIPVANPGNIEIPQYVTVDLTKVRPTNEAV</sequence>
<evidence type="ECO:0000259" key="8">
    <source>
        <dbReference type="Pfam" id="PF00892"/>
    </source>
</evidence>
<feature type="transmembrane region" description="Helical" evidence="6">
    <location>
        <begin position="138"/>
        <end position="158"/>
    </location>
</feature>
<gene>
    <name evidence="10" type="primary">LOC116194361</name>
</gene>
<evidence type="ECO:0000256" key="2">
    <source>
        <dbReference type="ARBA" id="ARBA00007635"/>
    </source>
</evidence>
<name>A0A6P8C9A7_PUNGR</name>
<protein>
    <recommendedName>
        <fullName evidence="6">WAT1-related protein</fullName>
    </recommendedName>
</protein>
<evidence type="ECO:0000256" key="5">
    <source>
        <dbReference type="ARBA" id="ARBA00023136"/>
    </source>
</evidence>
<dbReference type="GO" id="GO:0022857">
    <property type="term" value="F:transmembrane transporter activity"/>
    <property type="evidence" value="ECO:0007669"/>
    <property type="project" value="InterPro"/>
</dbReference>
<dbReference type="SUPFAM" id="SSF103481">
    <property type="entry name" value="Multidrug resistance efflux transporter EmrE"/>
    <property type="match status" value="2"/>
</dbReference>
<feature type="region of interest" description="Disordered" evidence="7">
    <location>
        <begin position="336"/>
        <end position="364"/>
    </location>
</feature>
<comment type="similarity">
    <text evidence="2 6">Belongs to the drug/metabolite transporter (DMT) superfamily. Plant drug/metabolite exporter (P-DME) (TC 2.A.7.4) family.</text>
</comment>
<evidence type="ECO:0000256" key="7">
    <source>
        <dbReference type="SAM" id="MobiDB-lite"/>
    </source>
</evidence>
<keyword evidence="3 6" id="KW-0812">Transmembrane</keyword>
<keyword evidence="4 6" id="KW-1133">Transmembrane helix</keyword>
<dbReference type="GeneID" id="116194361"/>
<feature type="transmembrane region" description="Helical" evidence="6">
    <location>
        <begin position="189"/>
        <end position="208"/>
    </location>
</feature>
<dbReference type="OrthoDB" id="1728340at2759"/>
<evidence type="ECO:0000313" key="9">
    <source>
        <dbReference type="Proteomes" id="UP000515151"/>
    </source>
</evidence>
<dbReference type="InterPro" id="IPR037185">
    <property type="entry name" value="EmrE-like"/>
</dbReference>
<evidence type="ECO:0000313" key="10">
    <source>
        <dbReference type="RefSeq" id="XP_031379024.1"/>
    </source>
</evidence>
<proteinExistence type="inferred from homology"/>
<feature type="transmembrane region" description="Helical" evidence="6">
    <location>
        <begin position="286"/>
        <end position="306"/>
    </location>
</feature>
<dbReference type="AlphaFoldDB" id="A0A6P8C9A7"/>
<dbReference type="InterPro" id="IPR030184">
    <property type="entry name" value="WAT1-related"/>
</dbReference>